<keyword evidence="2" id="KW-1185">Reference proteome</keyword>
<protein>
    <submittedName>
        <fullName evidence="1">Cytochrome P450</fullName>
    </submittedName>
</protein>
<organism evidence="1 2">
    <name type="scientific">Leucogyrophana mollusca</name>
    <dbReference type="NCBI Taxonomy" id="85980"/>
    <lineage>
        <taxon>Eukaryota</taxon>
        <taxon>Fungi</taxon>
        <taxon>Dikarya</taxon>
        <taxon>Basidiomycota</taxon>
        <taxon>Agaricomycotina</taxon>
        <taxon>Agaricomycetes</taxon>
        <taxon>Agaricomycetidae</taxon>
        <taxon>Boletales</taxon>
        <taxon>Boletales incertae sedis</taxon>
        <taxon>Leucogyrophana</taxon>
    </lineage>
</organism>
<gene>
    <name evidence="1" type="ORF">BV22DRAFT_1029638</name>
</gene>
<name>A0ACB8BVA3_9AGAM</name>
<comment type="caution">
    <text evidence="1">The sequence shown here is derived from an EMBL/GenBank/DDBJ whole genome shotgun (WGS) entry which is preliminary data.</text>
</comment>
<accession>A0ACB8BVA3</accession>
<evidence type="ECO:0000313" key="1">
    <source>
        <dbReference type="EMBL" id="KAH7929392.1"/>
    </source>
</evidence>
<evidence type="ECO:0000313" key="2">
    <source>
        <dbReference type="Proteomes" id="UP000790709"/>
    </source>
</evidence>
<dbReference type="Proteomes" id="UP000790709">
    <property type="component" value="Unassembled WGS sequence"/>
</dbReference>
<proteinExistence type="predicted"/>
<dbReference type="EMBL" id="MU266342">
    <property type="protein sequence ID" value="KAH7929392.1"/>
    <property type="molecule type" value="Genomic_DNA"/>
</dbReference>
<sequence>MSTSPWLSLVLTVLKACGIVFLLSLARGLVWLINLLLVAPISDPLKNMQGPEGSALQNHFREVMDPSISPDTHENWSKAYGKTFRFNGFGKHDYRLMSLDFRVISHILNSPVYEKPWQTRTLLSRLLGRGVFAMEGEEHKTLRKLIMPAFSVQAVKAMTPIFFQKAEELRDRWDTMISHPTPSDSPAFPPLPPPPYSPPHSLAETVIDISHWISRATFDVIGLAGFDYHFHSLQDESEEVYLAYRKMFNVADKGPGLKGLLKLYFPIIDKLFPDEGSRTTDESLRVIYEAGKQLVQSKKSAILAEKASAKEIKEKDILSLLIKSNLSSDPSKRLSDADLLDQLSTFLFAGSDSTSLAISWCVHLLSLHPDVQTRLRDEILSLSSCSSNSPLNASSVHSPYAHADAIDVLPFLDAVVRETLRLCPPVHGTIRVATRDDAIPISSPILLRNGTVVRAGETIPIRKGSYVHVPIEALNFSTDIWGDDARTFKYVSSSFFPEGILMILVNRPDRWASLPLQARAPSHPGIANLMTFSFGPHSCPGWKISILETKVFLATLLPHFVFEPAADIQKFNAILTRPYVYDQFEYGARLPVKVGRYVV</sequence>
<reference evidence="1" key="1">
    <citation type="journal article" date="2021" name="New Phytol.">
        <title>Evolutionary innovations through gain and loss of genes in the ectomycorrhizal Boletales.</title>
        <authorList>
            <person name="Wu G."/>
            <person name="Miyauchi S."/>
            <person name="Morin E."/>
            <person name="Kuo A."/>
            <person name="Drula E."/>
            <person name="Varga T."/>
            <person name="Kohler A."/>
            <person name="Feng B."/>
            <person name="Cao Y."/>
            <person name="Lipzen A."/>
            <person name="Daum C."/>
            <person name="Hundley H."/>
            <person name="Pangilinan J."/>
            <person name="Johnson J."/>
            <person name="Barry K."/>
            <person name="LaButti K."/>
            <person name="Ng V."/>
            <person name="Ahrendt S."/>
            <person name="Min B."/>
            <person name="Choi I.G."/>
            <person name="Park H."/>
            <person name="Plett J.M."/>
            <person name="Magnuson J."/>
            <person name="Spatafora J.W."/>
            <person name="Nagy L.G."/>
            <person name="Henrissat B."/>
            <person name="Grigoriev I.V."/>
            <person name="Yang Z.L."/>
            <person name="Xu J."/>
            <person name="Martin F.M."/>
        </authorList>
    </citation>
    <scope>NUCLEOTIDE SEQUENCE</scope>
    <source>
        <strain evidence="1">KUC20120723A-06</strain>
    </source>
</reference>